<accession>A0A6J7AQP5</accession>
<protein>
    <submittedName>
        <fullName evidence="5">Unannotated protein</fullName>
    </submittedName>
</protein>
<dbReference type="PANTHER" id="PTHR11807">
    <property type="entry name" value="ATPASES OF THE PP SUPERFAMILY-RELATED"/>
    <property type="match status" value="1"/>
</dbReference>
<evidence type="ECO:0000259" key="3">
    <source>
        <dbReference type="Pfam" id="PF22082"/>
    </source>
</evidence>
<dbReference type="GO" id="GO:0002144">
    <property type="term" value="C:cytosolic tRNA wobble base thiouridylase complex"/>
    <property type="evidence" value="ECO:0007669"/>
    <property type="project" value="TreeGrafter"/>
</dbReference>
<dbReference type="AlphaFoldDB" id="A0A6J7AQP5"/>
<dbReference type="Pfam" id="PF22082">
    <property type="entry name" value="TtuA_LIM_N"/>
    <property type="match status" value="1"/>
</dbReference>
<name>A0A6J7AQP5_9ZZZZ</name>
<organism evidence="5">
    <name type="scientific">freshwater metagenome</name>
    <dbReference type="NCBI Taxonomy" id="449393"/>
    <lineage>
        <taxon>unclassified sequences</taxon>
        <taxon>metagenomes</taxon>
        <taxon>ecological metagenomes</taxon>
    </lineage>
</organism>
<evidence type="ECO:0000256" key="1">
    <source>
        <dbReference type="ARBA" id="ARBA00022679"/>
    </source>
</evidence>
<dbReference type="InterPro" id="IPR035107">
    <property type="entry name" value="tRNA_thiolation_TtcA_Ctu1"/>
</dbReference>
<gene>
    <name evidence="4" type="ORF">UFOPK2754_01396</name>
    <name evidence="5" type="ORF">UFOPK3139_02223</name>
    <name evidence="6" type="ORF">UFOPK3543_03222</name>
</gene>
<feature type="domain" description="2-thiouridine synthetase TtuA-like N-terminal LIM" evidence="3">
    <location>
        <begin position="2"/>
        <end position="27"/>
    </location>
</feature>
<keyword evidence="1" id="KW-0808">Transferase</keyword>
<proteinExistence type="predicted"/>
<reference evidence="5" key="1">
    <citation type="submission" date="2020-05" db="EMBL/GenBank/DDBJ databases">
        <authorList>
            <person name="Chiriac C."/>
            <person name="Salcher M."/>
            <person name="Ghai R."/>
            <person name="Kavagutti S V."/>
        </authorList>
    </citation>
    <scope>NUCLEOTIDE SEQUENCE</scope>
</reference>
<dbReference type="EMBL" id="CAFABA010000106">
    <property type="protein sequence ID" value="CAB4834860.1"/>
    <property type="molecule type" value="Genomic_DNA"/>
</dbReference>
<dbReference type="GO" id="GO:0002143">
    <property type="term" value="P:tRNA wobble position uridine thiolation"/>
    <property type="evidence" value="ECO:0007669"/>
    <property type="project" value="TreeGrafter"/>
</dbReference>
<evidence type="ECO:0000313" key="4">
    <source>
        <dbReference type="EMBL" id="CAB4744166.1"/>
    </source>
</evidence>
<evidence type="ECO:0000313" key="6">
    <source>
        <dbReference type="EMBL" id="CAB4940450.1"/>
    </source>
</evidence>
<dbReference type="EMBL" id="CAEZYR010000045">
    <property type="protein sequence ID" value="CAB4744166.1"/>
    <property type="molecule type" value="Genomic_DNA"/>
</dbReference>
<dbReference type="GO" id="GO:0000049">
    <property type="term" value="F:tRNA binding"/>
    <property type="evidence" value="ECO:0007669"/>
    <property type="project" value="TreeGrafter"/>
</dbReference>
<feature type="region of interest" description="Disordered" evidence="2">
    <location>
        <begin position="301"/>
        <end position="329"/>
    </location>
</feature>
<dbReference type="EMBL" id="CAFBMH010000226">
    <property type="protein sequence ID" value="CAB4940450.1"/>
    <property type="molecule type" value="Genomic_DNA"/>
</dbReference>
<evidence type="ECO:0000313" key="5">
    <source>
        <dbReference type="EMBL" id="CAB4834860.1"/>
    </source>
</evidence>
<dbReference type="InterPro" id="IPR054306">
    <property type="entry name" value="TtuA-like_LIM_N"/>
</dbReference>
<evidence type="ECO:0000256" key="2">
    <source>
        <dbReference type="SAM" id="MobiDB-lite"/>
    </source>
</evidence>
<dbReference type="InterPro" id="IPR014729">
    <property type="entry name" value="Rossmann-like_a/b/a_fold"/>
</dbReference>
<dbReference type="PANTHER" id="PTHR11807:SF27">
    <property type="entry name" value="TRNA-5-METHYLURIDINE(54) 2-SULFURTRANSFERASE"/>
    <property type="match status" value="1"/>
</dbReference>
<sequence length="329" mass="36069">MKCTVCREPAVIDIRRHNAYFCPDHFLRLCRDQTAKAIKDHQMFGPDDRVLVAVSGGKDSLAVWDILLELGYRADGFVIGLGIGDYSAASTQHARDYATGRGATLLEVNLPDEYGYDIPSGSKAARRTPCSACGLTKRHLFDKAAVDGGYDVVVTGHNLDDEAAVLFGNVLHWHTEYLGRQSPVLPARAGFPRKAKPLIRLGEREMAAYCVLKGIDYIVEECPMAAGNRHLQYKESLNSVEARSPGAKFDFYHRFLTAAAPAFRIADEDDTLSRCERCGAPCSAEVCAFCRLVERATTPQPVHLGPRRRRGAANTATTTDRSTAEGHAP</sequence>
<dbReference type="SUPFAM" id="SSF52402">
    <property type="entry name" value="Adenine nucleotide alpha hydrolases-like"/>
    <property type="match status" value="1"/>
</dbReference>
<dbReference type="PIRSF" id="PIRSF004976">
    <property type="entry name" value="ATPase_YdaO"/>
    <property type="match status" value="1"/>
</dbReference>
<dbReference type="Gene3D" id="3.40.50.620">
    <property type="entry name" value="HUPs"/>
    <property type="match status" value="1"/>
</dbReference>
<dbReference type="GO" id="GO:0016740">
    <property type="term" value="F:transferase activity"/>
    <property type="evidence" value="ECO:0007669"/>
    <property type="project" value="UniProtKB-KW"/>
</dbReference>